<organism evidence="3 4">
    <name type="scientific">Pseudobutyrivibrio ruminis</name>
    <dbReference type="NCBI Taxonomy" id="46206"/>
    <lineage>
        <taxon>Bacteria</taxon>
        <taxon>Bacillati</taxon>
        <taxon>Bacillota</taxon>
        <taxon>Clostridia</taxon>
        <taxon>Lachnospirales</taxon>
        <taxon>Lachnospiraceae</taxon>
        <taxon>Pseudobutyrivibrio</taxon>
    </lineage>
</organism>
<evidence type="ECO:0000313" key="4">
    <source>
        <dbReference type="Proteomes" id="UP000766246"/>
    </source>
</evidence>
<dbReference type="InterPro" id="IPR000160">
    <property type="entry name" value="GGDEF_dom"/>
</dbReference>
<dbReference type="AlphaFoldDB" id="A0A927U8L1"/>
<dbReference type="SMART" id="SM00267">
    <property type="entry name" value="GGDEF"/>
    <property type="match status" value="1"/>
</dbReference>
<dbReference type="Proteomes" id="UP000766246">
    <property type="component" value="Unassembled WGS sequence"/>
</dbReference>
<gene>
    <name evidence="3" type="ORF">E7272_00335</name>
</gene>
<reference evidence="3" key="1">
    <citation type="submission" date="2019-04" db="EMBL/GenBank/DDBJ databases">
        <title>Evolution of Biomass-Degrading Anaerobic Consortia Revealed by Metagenomics.</title>
        <authorList>
            <person name="Peng X."/>
        </authorList>
    </citation>
    <scope>NUCLEOTIDE SEQUENCE</scope>
    <source>
        <strain evidence="3">SIG311</strain>
    </source>
</reference>
<evidence type="ECO:0000256" key="1">
    <source>
        <dbReference type="SAM" id="Phobius"/>
    </source>
</evidence>
<dbReference type="EMBL" id="SVER01000001">
    <property type="protein sequence ID" value="MBE5918268.1"/>
    <property type="molecule type" value="Genomic_DNA"/>
</dbReference>
<dbReference type="Gene3D" id="3.30.70.270">
    <property type="match status" value="1"/>
</dbReference>
<dbReference type="CDD" id="cd01949">
    <property type="entry name" value="GGDEF"/>
    <property type="match status" value="1"/>
</dbReference>
<dbReference type="PROSITE" id="PS50887">
    <property type="entry name" value="GGDEF"/>
    <property type="match status" value="1"/>
</dbReference>
<sequence>MQKISTKKITIFILLIFVALLLMQLIYVAQIHLEKIANHNKVESIISKDLAYSWDTMDEQLATLEDIAKHGQLFKDDAGVLYERTALIYLQKGDNISYYKNLGYALYYLNGSDDDVAVNIYLDLANFYLNNYSFTYAQEMLDKAYAIKPIEDITNPQIKSYAYRMQGIMHIMKYNYNEAETAIMNSQRVLEKHPNEVYTTSYMAMNDVWLARIYEETGRLAKCKEKLDKWADSDMFTTKIYRTIHLRDFIIPYYQAKCYYLCAENIKEYNNIASMDSGAKEQAVINFLHEFMDLCEANSYEKAELYTITKVQKEYPTRNEAIQKELNFVLNQLNTTLFNQQNYTIASIANGVVSDATNELQDARGEKKQHLTNSLLRTFSWFFGISILAFLLVMVSNSRFDTLSGLLNRNMFNYNLVKIKGSKAKYGIIMIDIDDFKKVNDNYGHLNGDMVLRRLGQIISKEITPDIKAYRYGGEEFVLTVEKTELAYIKAVASRIRKHMEEQVWEFDDNDLLITVSIGCAIGSGDDNVVMRADDNLYMSKTNGKNQVTM</sequence>
<name>A0A927U8L1_9FIRM</name>
<dbReference type="PANTHER" id="PTHR45138:SF9">
    <property type="entry name" value="DIGUANYLATE CYCLASE DGCM-RELATED"/>
    <property type="match status" value="1"/>
</dbReference>
<comment type="caution">
    <text evidence="3">The sequence shown here is derived from an EMBL/GenBank/DDBJ whole genome shotgun (WGS) entry which is preliminary data.</text>
</comment>
<evidence type="ECO:0000313" key="3">
    <source>
        <dbReference type="EMBL" id="MBE5918268.1"/>
    </source>
</evidence>
<keyword evidence="1" id="KW-0472">Membrane</keyword>
<dbReference type="NCBIfam" id="TIGR00254">
    <property type="entry name" value="GGDEF"/>
    <property type="match status" value="1"/>
</dbReference>
<feature type="domain" description="GGDEF" evidence="2">
    <location>
        <begin position="424"/>
        <end position="550"/>
    </location>
</feature>
<dbReference type="InterPro" id="IPR011990">
    <property type="entry name" value="TPR-like_helical_dom_sf"/>
</dbReference>
<dbReference type="Pfam" id="PF00990">
    <property type="entry name" value="GGDEF"/>
    <property type="match status" value="1"/>
</dbReference>
<dbReference type="GO" id="GO:0052621">
    <property type="term" value="F:diguanylate cyclase activity"/>
    <property type="evidence" value="ECO:0007669"/>
    <property type="project" value="TreeGrafter"/>
</dbReference>
<feature type="transmembrane region" description="Helical" evidence="1">
    <location>
        <begin position="378"/>
        <end position="395"/>
    </location>
</feature>
<proteinExistence type="predicted"/>
<keyword evidence="1" id="KW-1133">Transmembrane helix</keyword>
<accession>A0A927U8L1</accession>
<protein>
    <submittedName>
        <fullName evidence="3">GGDEF domain-containing protein</fullName>
    </submittedName>
</protein>
<dbReference type="InterPro" id="IPR050469">
    <property type="entry name" value="Diguanylate_Cyclase"/>
</dbReference>
<dbReference type="InterPro" id="IPR043128">
    <property type="entry name" value="Rev_trsase/Diguanyl_cyclase"/>
</dbReference>
<dbReference type="PANTHER" id="PTHR45138">
    <property type="entry name" value="REGULATORY COMPONENTS OF SENSORY TRANSDUCTION SYSTEM"/>
    <property type="match status" value="1"/>
</dbReference>
<keyword evidence="1" id="KW-0812">Transmembrane</keyword>
<dbReference type="InterPro" id="IPR029787">
    <property type="entry name" value="Nucleotide_cyclase"/>
</dbReference>
<dbReference type="Gene3D" id="1.25.40.10">
    <property type="entry name" value="Tetratricopeptide repeat domain"/>
    <property type="match status" value="1"/>
</dbReference>
<feature type="transmembrane region" description="Helical" evidence="1">
    <location>
        <begin position="12"/>
        <end position="33"/>
    </location>
</feature>
<dbReference type="SUPFAM" id="SSF55073">
    <property type="entry name" value="Nucleotide cyclase"/>
    <property type="match status" value="1"/>
</dbReference>
<evidence type="ECO:0000259" key="2">
    <source>
        <dbReference type="PROSITE" id="PS50887"/>
    </source>
</evidence>